<accession>A0AAE1ED53</accession>
<feature type="region of interest" description="Disordered" evidence="1">
    <location>
        <begin position="54"/>
        <end position="79"/>
    </location>
</feature>
<evidence type="ECO:0000313" key="3">
    <source>
        <dbReference type="Proteomes" id="UP001283361"/>
    </source>
</evidence>
<feature type="region of interest" description="Disordered" evidence="1">
    <location>
        <begin position="240"/>
        <end position="261"/>
    </location>
</feature>
<feature type="compositionally biased region" description="Basic residues" evidence="1">
    <location>
        <begin position="65"/>
        <end position="78"/>
    </location>
</feature>
<feature type="region of interest" description="Disordered" evidence="1">
    <location>
        <begin position="508"/>
        <end position="531"/>
    </location>
</feature>
<dbReference type="AlphaFoldDB" id="A0AAE1ED53"/>
<reference evidence="2" key="1">
    <citation type="journal article" date="2023" name="G3 (Bethesda)">
        <title>A reference genome for the long-term kleptoplast-retaining sea slug Elysia crispata morphotype clarki.</title>
        <authorList>
            <person name="Eastman K.E."/>
            <person name="Pendleton A.L."/>
            <person name="Shaikh M.A."/>
            <person name="Suttiyut T."/>
            <person name="Ogas R."/>
            <person name="Tomko P."/>
            <person name="Gavelis G."/>
            <person name="Widhalm J.R."/>
            <person name="Wisecaver J.H."/>
        </authorList>
    </citation>
    <scope>NUCLEOTIDE SEQUENCE</scope>
    <source>
        <strain evidence="2">ECLA1</strain>
    </source>
</reference>
<evidence type="ECO:0008006" key="4">
    <source>
        <dbReference type="Google" id="ProtNLM"/>
    </source>
</evidence>
<name>A0AAE1ED53_9GAST</name>
<feature type="compositionally biased region" description="Basic residues" evidence="1">
    <location>
        <begin position="632"/>
        <end position="646"/>
    </location>
</feature>
<organism evidence="2 3">
    <name type="scientific">Elysia crispata</name>
    <name type="common">lettuce slug</name>
    <dbReference type="NCBI Taxonomy" id="231223"/>
    <lineage>
        <taxon>Eukaryota</taxon>
        <taxon>Metazoa</taxon>
        <taxon>Spiralia</taxon>
        <taxon>Lophotrochozoa</taxon>
        <taxon>Mollusca</taxon>
        <taxon>Gastropoda</taxon>
        <taxon>Heterobranchia</taxon>
        <taxon>Euthyneura</taxon>
        <taxon>Panpulmonata</taxon>
        <taxon>Sacoglossa</taxon>
        <taxon>Placobranchoidea</taxon>
        <taxon>Plakobranchidae</taxon>
        <taxon>Elysia</taxon>
    </lineage>
</organism>
<dbReference type="Proteomes" id="UP001283361">
    <property type="component" value="Unassembled WGS sequence"/>
</dbReference>
<gene>
    <name evidence="2" type="ORF">RRG08_013832</name>
</gene>
<feature type="compositionally biased region" description="Basic residues" evidence="1">
    <location>
        <begin position="897"/>
        <end position="907"/>
    </location>
</feature>
<evidence type="ECO:0000256" key="1">
    <source>
        <dbReference type="SAM" id="MobiDB-lite"/>
    </source>
</evidence>
<keyword evidence="3" id="KW-1185">Reference proteome</keyword>
<protein>
    <recommendedName>
        <fullName evidence="4">Tantalus-like domain-containing protein</fullName>
    </recommendedName>
</protein>
<comment type="caution">
    <text evidence="2">The sequence shown here is derived from an EMBL/GenBank/DDBJ whole genome shotgun (WGS) entry which is preliminary data.</text>
</comment>
<dbReference type="EMBL" id="JAWDGP010000175">
    <property type="protein sequence ID" value="KAK3803249.1"/>
    <property type="molecule type" value="Genomic_DNA"/>
</dbReference>
<feature type="compositionally biased region" description="Polar residues" evidence="1">
    <location>
        <begin position="912"/>
        <end position="924"/>
    </location>
</feature>
<feature type="compositionally biased region" description="Low complexity" evidence="1">
    <location>
        <begin position="240"/>
        <end position="251"/>
    </location>
</feature>
<feature type="region of interest" description="Disordered" evidence="1">
    <location>
        <begin position="625"/>
        <end position="646"/>
    </location>
</feature>
<sequence length="1029" mass="113847">MWVLKTRVGAILSNDGSDTSGVVRALQFFLFSRPDYLASSPDTIKNKISESNSRKFKMDDLQTSRSKKGRRRSLRNLRRSSNFMPTANVSCVEPNVSEGGNIIHSYGSAWFGDENVDPLMVLKTTSFYEQNLMPSLNEDSFIKAAKGDGDMSQVLSLPAKEQVLSKLNFSETFDKPCVEDRSLADLRNNEAGGIEKARSRLFSSPISSIRHGSISSVSDGLPELDLSMYGSVDDCLSTKPPGSFDSSDGSPMTINKRSEQSKDFVSEISQNWNMMHERNNKNGGSTMAGRDCFNDAFMDNCQDLLKFSGEIESLDLVNNLKSGLRSNGEFCLQLPANDVEMQPECGTYEPSSIPSPKIRKVSPESGFLCGAVSSDYFENFSGGSCSVNKTSSVLGITMLSAIQSLTSRLEALSSISDAEENTSSKQSTNSLKNEQFRCQTKSVSIFSKYDSKAAKSIDEKALKKMNPEKLSVSHLDQSCPSDLFQFHIQNDKDTKSTVQYVKGKKRLSLNRRSSSATSDDKPSKPSSPKILTESNCEKLDIPDSEPIVVASEECGYELKECHPGYDSQPSACGLDNMVSVVENAIALNPIIGREENSDIAQQAASNSKLEETILLEELSLRFPDDSMPSKVLKNRRSAGSSRRKSSRWLNLPGSGLYNSEQTVKQDFAEDLHLIPNFDKHLDCTGEVHHSTGKLGGSSLVNNCIDNDTLPGNQNKGRERVASTDKPGDSSCCEKIKYKEQPNEWTQCCESNVTVNKAKSKRKGRRSAKFMSSNYDGKSQMSGVEIQMGEGSNAVSIHNNSTIGDAVADEIMEDLTTVTFELGAEDKLAHSPSKEIDLAGRPTSCSLEQDNQNLSEFSGINDATLGLREKSARSQRTCKRRSWVLPTASESSTSLKEKQKRGGRKGVNKTKDNTTSLNIANQDETPNNALDECRVDEAVRLLYLNKPYQAPPTMRSWETIKENPSNRLNVFSSKRHIRLLTFQEGLKHTRMVRRHRKATMLNELSQNKPTLISEEEFQSKMQSLERILDS</sequence>
<evidence type="ECO:0000313" key="2">
    <source>
        <dbReference type="EMBL" id="KAK3803249.1"/>
    </source>
</evidence>
<proteinExistence type="predicted"/>
<feature type="region of interest" description="Disordered" evidence="1">
    <location>
        <begin position="884"/>
        <end position="924"/>
    </location>
</feature>